<gene>
    <name evidence="2" type="ORF">SV7mr_09890</name>
</gene>
<evidence type="ECO:0000313" key="2">
    <source>
        <dbReference type="EMBL" id="QDT58496.1"/>
    </source>
</evidence>
<organism evidence="2 3">
    <name type="scientific">Stieleria bergensis</name>
    <dbReference type="NCBI Taxonomy" id="2528025"/>
    <lineage>
        <taxon>Bacteria</taxon>
        <taxon>Pseudomonadati</taxon>
        <taxon>Planctomycetota</taxon>
        <taxon>Planctomycetia</taxon>
        <taxon>Pirellulales</taxon>
        <taxon>Pirellulaceae</taxon>
        <taxon>Stieleria</taxon>
    </lineage>
</organism>
<dbReference type="AlphaFoldDB" id="A0A517SQU4"/>
<dbReference type="EMBL" id="CP036272">
    <property type="protein sequence ID" value="QDT58496.1"/>
    <property type="molecule type" value="Genomic_DNA"/>
</dbReference>
<reference evidence="2 3" key="1">
    <citation type="submission" date="2019-02" db="EMBL/GenBank/DDBJ databases">
        <title>Deep-cultivation of Planctomycetes and their phenomic and genomic characterization uncovers novel biology.</title>
        <authorList>
            <person name="Wiegand S."/>
            <person name="Jogler M."/>
            <person name="Boedeker C."/>
            <person name="Pinto D."/>
            <person name="Vollmers J."/>
            <person name="Rivas-Marin E."/>
            <person name="Kohn T."/>
            <person name="Peeters S.H."/>
            <person name="Heuer A."/>
            <person name="Rast P."/>
            <person name="Oberbeckmann S."/>
            <person name="Bunk B."/>
            <person name="Jeske O."/>
            <person name="Meyerdierks A."/>
            <person name="Storesund J.E."/>
            <person name="Kallscheuer N."/>
            <person name="Luecker S."/>
            <person name="Lage O.M."/>
            <person name="Pohl T."/>
            <person name="Merkel B.J."/>
            <person name="Hornburger P."/>
            <person name="Mueller R.-W."/>
            <person name="Bruemmer F."/>
            <person name="Labrenz M."/>
            <person name="Spormann A.M."/>
            <person name="Op den Camp H."/>
            <person name="Overmann J."/>
            <person name="Amann R."/>
            <person name="Jetten M.S.M."/>
            <person name="Mascher T."/>
            <person name="Medema M.H."/>
            <person name="Devos D.P."/>
            <person name="Kaster A.-K."/>
            <person name="Ovreas L."/>
            <person name="Rohde M."/>
            <person name="Galperin M.Y."/>
            <person name="Jogler C."/>
        </authorList>
    </citation>
    <scope>NUCLEOTIDE SEQUENCE [LARGE SCALE GENOMIC DNA]</scope>
    <source>
        <strain evidence="2 3">SV_7m_r</strain>
    </source>
</reference>
<name>A0A517SQU4_9BACT</name>
<evidence type="ECO:0000256" key="1">
    <source>
        <dbReference type="SAM" id="SignalP"/>
    </source>
</evidence>
<keyword evidence="1" id="KW-0732">Signal</keyword>
<proteinExistence type="predicted"/>
<accession>A0A517SQU4</accession>
<evidence type="ECO:0000313" key="3">
    <source>
        <dbReference type="Proteomes" id="UP000315003"/>
    </source>
</evidence>
<sequence length="49" mass="4795" precursor="true">MLVGIGIAVATVAFAPWTAEAAGGVGLVDVLGSTTNCTAITSQSDQQCV</sequence>
<keyword evidence="3" id="KW-1185">Reference proteome</keyword>
<feature type="signal peptide" evidence="1">
    <location>
        <begin position="1"/>
        <end position="21"/>
    </location>
</feature>
<feature type="chain" id="PRO_5022147168" evidence="1">
    <location>
        <begin position="22"/>
        <end position="49"/>
    </location>
</feature>
<dbReference type="Proteomes" id="UP000315003">
    <property type="component" value="Chromosome"/>
</dbReference>
<protein>
    <submittedName>
        <fullName evidence="2">Uncharacterized protein</fullName>
    </submittedName>
</protein>